<dbReference type="SMART" id="SM00850">
    <property type="entry name" value="LytTR"/>
    <property type="match status" value="1"/>
</dbReference>
<reference key="1">
    <citation type="submission" date="2010-11" db="EMBL/GenBank/DDBJ databases">
        <title>The complete genome of Paludibacter propionicigenes DSM 17365.</title>
        <authorList>
            <consortium name="US DOE Joint Genome Institute (JGI-PGF)"/>
            <person name="Lucas S."/>
            <person name="Copeland A."/>
            <person name="Lapidus A."/>
            <person name="Bruce D."/>
            <person name="Goodwin L."/>
            <person name="Pitluck S."/>
            <person name="Kyrpides N."/>
            <person name="Mavromatis K."/>
            <person name="Ivanova N."/>
            <person name="Munk A.C."/>
            <person name="Brettin T."/>
            <person name="Detter J.C."/>
            <person name="Han C."/>
            <person name="Tapia R."/>
            <person name="Land M."/>
            <person name="Hauser L."/>
            <person name="Markowitz V."/>
            <person name="Cheng J.-F."/>
            <person name="Hugenholtz P."/>
            <person name="Woyke T."/>
            <person name="Wu D."/>
            <person name="Gronow S."/>
            <person name="Wellnitz S."/>
            <person name="Brambilla E."/>
            <person name="Klenk H.-P."/>
            <person name="Eisen J.A."/>
        </authorList>
    </citation>
    <scope>NUCLEOTIDE SEQUENCE</scope>
    <source>
        <strain>WB4</strain>
    </source>
</reference>
<feature type="transmembrane region" description="Helical" evidence="1">
    <location>
        <begin position="24"/>
        <end position="43"/>
    </location>
</feature>
<dbReference type="Gene3D" id="2.40.50.1020">
    <property type="entry name" value="LytTr DNA-binding domain"/>
    <property type="match status" value="1"/>
</dbReference>
<dbReference type="OrthoDB" id="1118393at2"/>
<evidence type="ECO:0000259" key="2">
    <source>
        <dbReference type="SMART" id="SM00850"/>
    </source>
</evidence>
<keyword evidence="1" id="KW-0812">Transmembrane</keyword>
<evidence type="ECO:0000313" key="3">
    <source>
        <dbReference type="EMBL" id="ADQ80785.1"/>
    </source>
</evidence>
<keyword evidence="1" id="KW-0472">Membrane</keyword>
<feature type="transmembrane region" description="Helical" evidence="1">
    <location>
        <begin position="127"/>
        <end position="148"/>
    </location>
</feature>
<keyword evidence="3" id="KW-0238">DNA-binding</keyword>
<feature type="transmembrane region" description="Helical" evidence="1">
    <location>
        <begin position="96"/>
        <end position="115"/>
    </location>
</feature>
<dbReference type="eggNOG" id="COG3279">
    <property type="taxonomic scope" value="Bacteria"/>
</dbReference>
<sequence length="309" mass="35836">MQERIKNYLNRPFPLFLSYRQGRIYFIVLIILFAIFLNVFQPFGLTNWHAFHKSLFLNAYSLIYIGSYAAVYIVYSSLRPAYFRRESWTILRELHILSIYIPLSAFSSWILTDIYVEEIDFSLGSFVSLQCYNCVISIGTVLGFGYFVSTKLKPDKQLSPATVGASGSVTNYKNTSELTEHLTHLPPTPPETTGYITIKREQIDVSTILFAESRRNTLHVYRLQRGKVRELKKIMTLKAFAELVSGYPYMKRCNISYIVNINQIEMWSGTLSKMILYLKDCNHHVPVSDTYTPCFKDIVDERRTEISKQ</sequence>
<organism evidence="3 4">
    <name type="scientific">Paludibacter propionicigenes (strain DSM 17365 / JCM 13257 / WB4)</name>
    <dbReference type="NCBI Taxonomy" id="694427"/>
    <lineage>
        <taxon>Bacteria</taxon>
        <taxon>Pseudomonadati</taxon>
        <taxon>Bacteroidota</taxon>
        <taxon>Bacteroidia</taxon>
        <taxon>Bacteroidales</taxon>
        <taxon>Paludibacteraceae</taxon>
        <taxon>Paludibacter</taxon>
    </lineage>
</organism>
<protein>
    <submittedName>
        <fullName evidence="3">LytTr DNA-binding region</fullName>
    </submittedName>
</protein>
<feature type="domain" description="HTH LytTR-type" evidence="2">
    <location>
        <begin position="198"/>
        <end position="300"/>
    </location>
</feature>
<dbReference type="HOGENOM" id="CLU_076348_1_0_10"/>
<dbReference type="GO" id="GO:0003677">
    <property type="term" value="F:DNA binding"/>
    <property type="evidence" value="ECO:0007669"/>
    <property type="project" value="UniProtKB-KW"/>
</dbReference>
<accession>E4T7U1</accession>
<evidence type="ECO:0000256" key="1">
    <source>
        <dbReference type="SAM" id="Phobius"/>
    </source>
</evidence>
<dbReference type="AlphaFoldDB" id="E4T7U1"/>
<dbReference type="EMBL" id="CP002345">
    <property type="protein sequence ID" value="ADQ80785.1"/>
    <property type="molecule type" value="Genomic_DNA"/>
</dbReference>
<keyword evidence="1" id="KW-1133">Transmembrane helix</keyword>
<reference evidence="3 4" key="2">
    <citation type="journal article" date="2011" name="Stand. Genomic Sci.">
        <title>Complete genome sequence of Paludibacter propionicigenes type strain (WB4).</title>
        <authorList>
            <person name="Gronow S."/>
            <person name="Munk C."/>
            <person name="Lapidus A."/>
            <person name="Nolan M."/>
            <person name="Lucas S."/>
            <person name="Hammon N."/>
            <person name="Deshpande S."/>
            <person name="Cheng J.F."/>
            <person name="Tapia R."/>
            <person name="Han C."/>
            <person name="Goodwin L."/>
            <person name="Pitluck S."/>
            <person name="Liolios K."/>
            <person name="Ivanova N."/>
            <person name="Mavromatis K."/>
            <person name="Mikhailova N."/>
            <person name="Pati A."/>
            <person name="Chen A."/>
            <person name="Palaniappan K."/>
            <person name="Land M."/>
            <person name="Hauser L."/>
            <person name="Chang Y.J."/>
            <person name="Jeffries C.D."/>
            <person name="Brambilla E."/>
            <person name="Rohde M."/>
            <person name="Goker M."/>
            <person name="Detter J.C."/>
            <person name="Woyke T."/>
            <person name="Bristow J."/>
            <person name="Eisen J.A."/>
            <person name="Markowitz V."/>
            <person name="Hugenholtz P."/>
            <person name="Kyrpides N.C."/>
            <person name="Klenk H.P."/>
        </authorList>
    </citation>
    <scope>NUCLEOTIDE SEQUENCE [LARGE SCALE GENOMIC DNA]</scope>
    <source>
        <strain evidence="4">DSM 17365 / JCM 13257 / WB4</strain>
    </source>
</reference>
<keyword evidence="4" id="KW-1185">Reference proteome</keyword>
<dbReference type="Pfam" id="PF04397">
    <property type="entry name" value="LytTR"/>
    <property type="match status" value="1"/>
</dbReference>
<feature type="transmembrane region" description="Helical" evidence="1">
    <location>
        <begin position="55"/>
        <end position="75"/>
    </location>
</feature>
<evidence type="ECO:0000313" key="4">
    <source>
        <dbReference type="Proteomes" id="UP000008718"/>
    </source>
</evidence>
<gene>
    <name evidence="3" type="ordered locus">Palpr_2655</name>
</gene>
<name>E4T7U1_PALPW</name>
<dbReference type="RefSeq" id="WP_013446154.1">
    <property type="nucleotide sequence ID" value="NC_014734.1"/>
</dbReference>
<proteinExistence type="predicted"/>
<dbReference type="InterPro" id="IPR007492">
    <property type="entry name" value="LytTR_DNA-bd_dom"/>
</dbReference>
<dbReference type="Proteomes" id="UP000008718">
    <property type="component" value="Chromosome"/>
</dbReference>
<dbReference type="KEGG" id="ppn:Palpr_2655"/>